<comment type="caution">
    <text evidence="2">The sequence shown here is derived from an EMBL/GenBank/DDBJ whole genome shotgun (WGS) entry which is preliminary data.</text>
</comment>
<dbReference type="Proteomes" id="UP000277145">
    <property type="component" value="Unassembled WGS sequence"/>
</dbReference>
<reference evidence="2 3" key="1">
    <citation type="submission" date="2018-08" db="EMBL/GenBank/DDBJ databases">
        <title>Genome Sequences of Legionella pneumophila subsp. pneumophila Isolates, Recovered from a Drinking Water System in a Large Builging.</title>
        <authorList>
            <person name="Gomez-Alvarez V."/>
            <person name="Boczek L."/>
            <person name="King D."/>
            <person name="Pemberton A."/>
            <person name="Pfaller S."/>
            <person name="Rodgers M."/>
            <person name="Santodomingo J."/>
            <person name="Revetta R."/>
        </authorList>
    </citation>
    <scope>NUCLEOTIDE SEQUENCE [LARGE SCALE GENOMIC DNA]</scope>
    <source>
        <strain evidence="2 3">L01C.1</strain>
    </source>
</reference>
<organism evidence="2 3">
    <name type="scientific">Legionella pneumophila subsp. pneumophila</name>
    <dbReference type="NCBI Taxonomy" id="91891"/>
    <lineage>
        <taxon>Bacteria</taxon>
        <taxon>Pseudomonadati</taxon>
        <taxon>Pseudomonadota</taxon>
        <taxon>Gammaproteobacteria</taxon>
        <taxon>Legionellales</taxon>
        <taxon>Legionellaceae</taxon>
        <taxon>Legionella</taxon>
    </lineage>
</organism>
<evidence type="ECO:0000313" key="2">
    <source>
        <dbReference type="EMBL" id="RJY27481.1"/>
    </source>
</evidence>
<protein>
    <recommendedName>
        <fullName evidence="4">FAD-binding domain-containing protein</fullName>
    </recommendedName>
</protein>
<name>A0A3A6V8G7_LEGPN</name>
<dbReference type="Gene3D" id="3.50.50.60">
    <property type="entry name" value="FAD/NAD(P)-binding domain"/>
    <property type="match status" value="1"/>
</dbReference>
<dbReference type="SUPFAM" id="SSF51905">
    <property type="entry name" value="FAD/NAD(P)-binding domain"/>
    <property type="match status" value="1"/>
</dbReference>
<gene>
    <name evidence="2" type="ORF">D1H98_14750</name>
</gene>
<keyword evidence="1" id="KW-0175">Coiled coil</keyword>
<dbReference type="AlphaFoldDB" id="A0A3A6V8G7"/>
<dbReference type="RefSeq" id="WP_011213945.1">
    <property type="nucleotide sequence ID" value="NZ_CP021281.1"/>
</dbReference>
<sequence>MLKFVIYLSSRVQLMGKKAYIIGMGPAGLASALALLAKGYSVELIDRRSEDDVFSRKQGVFLKDDTIRDFFALSQLASKGYSLEFKDNFICKLIRPIDESNLQLSAEDQLDLAFFELIEKERTVIPIAELQRYQHSKLKYIYDKDGFTFQDEEDPYTVKFNNAEQQLIFHLGDTQIVKVDAENQELTLDHNGSIQNHSFDLLVDASGKTSKSFTQLWNSQNPEFAIGYEKLDNPDHNAFGVMYLSINNPPLAMIANPVLSPIEGTSFIPLDKITPLKAMGWTHDYPPLIYLKYSKKNGAVYLTGEIPESILKDNNKKELKQWFDLVLQLLFNNTDFKTSAPGLASVFKTDIEIADKFALLLPKGGVFCLVGDALMSANFLLGCGISNALDDANQLPDMVDNQFSHREAEAYRNLRYLDYKDDWLSFREHIALRLKSLQLEKQLDLSMQELELKQRELENIQQQCSFY</sequence>
<evidence type="ECO:0000256" key="1">
    <source>
        <dbReference type="SAM" id="Coils"/>
    </source>
</evidence>
<dbReference type="EMBL" id="QWDR01000003">
    <property type="protein sequence ID" value="RJY27481.1"/>
    <property type="molecule type" value="Genomic_DNA"/>
</dbReference>
<dbReference type="InterPro" id="IPR036188">
    <property type="entry name" value="FAD/NAD-bd_sf"/>
</dbReference>
<evidence type="ECO:0008006" key="4">
    <source>
        <dbReference type="Google" id="ProtNLM"/>
    </source>
</evidence>
<proteinExistence type="predicted"/>
<accession>A0A3A6V8G7</accession>
<feature type="coiled-coil region" evidence="1">
    <location>
        <begin position="436"/>
        <end position="463"/>
    </location>
</feature>
<evidence type="ECO:0000313" key="3">
    <source>
        <dbReference type="Proteomes" id="UP000277145"/>
    </source>
</evidence>